<evidence type="ECO:0000313" key="3">
    <source>
        <dbReference type="Proteomes" id="UP000019197"/>
    </source>
</evidence>
<name>W1J9L9_9GAMM</name>
<dbReference type="EMBL" id="CBXE010000487">
    <property type="protein sequence ID" value="CDL87432.1"/>
    <property type="molecule type" value="Genomic_DNA"/>
</dbReference>
<sequence>MWDSLPVDLRHIEKTFIQNFHGVESKIENFHSKLVNYQIVPPIVHSSVYQYMMDSSESDGIQITPGGIDTVYADTSDFYFHFLQDLLTISNLNQEPNITISGGGNTINKLANLFSQTHPHIKTGCLERQDFLQNYIMPVKFWQTLGIQKCHNLFINNSKERQRVINMINILKLKFTIYFLNRLSIISTSSIIFYILLRNIDTKSTDAKDRDCAPIFHFYHEG</sequence>
<dbReference type="AlphaFoldDB" id="W1J9L9"/>
<feature type="transmembrane region" description="Helical" evidence="1">
    <location>
        <begin position="175"/>
        <end position="197"/>
    </location>
</feature>
<dbReference type="RefSeq" id="WP_038269320.1">
    <property type="nucleotide sequence ID" value="NZ_CAWLVK010000487.1"/>
</dbReference>
<reference evidence="2 3" key="1">
    <citation type="submission" date="2013-11" db="EMBL/GenBank/DDBJ databases">
        <title>Draft genome sequence and annotation of the entomopathogenic bacterium, Xenorhabdus cabanillasi strain JM26.</title>
        <authorList>
            <person name="Gualtieri M."/>
            <person name="Ogier J.C."/>
            <person name="Pages S."/>
            <person name="Givaudan A."/>
            <person name="Gaudriault S."/>
        </authorList>
    </citation>
    <scope>NUCLEOTIDE SEQUENCE [LARGE SCALE GENOMIC DNA]</scope>
    <source>
        <strain evidence="2 3">JM26</strain>
    </source>
</reference>
<proteinExistence type="predicted"/>
<organism evidence="2 3">
    <name type="scientific">Xenorhabdus cabanillasii JM26</name>
    <dbReference type="NCBI Taxonomy" id="1427517"/>
    <lineage>
        <taxon>Bacteria</taxon>
        <taxon>Pseudomonadati</taxon>
        <taxon>Pseudomonadota</taxon>
        <taxon>Gammaproteobacteria</taxon>
        <taxon>Enterobacterales</taxon>
        <taxon>Morganellaceae</taxon>
        <taxon>Xenorhabdus</taxon>
    </lineage>
</organism>
<dbReference type="Proteomes" id="UP000019197">
    <property type="component" value="Unassembled WGS sequence"/>
</dbReference>
<gene>
    <name evidence="2" type="ORF">XCR1_900052</name>
</gene>
<keyword evidence="1" id="KW-0812">Transmembrane</keyword>
<accession>W1J9L9</accession>
<comment type="caution">
    <text evidence="2">The sequence shown here is derived from an EMBL/GenBank/DDBJ whole genome shotgun (WGS) entry which is preliminary data.</text>
</comment>
<evidence type="ECO:0000256" key="1">
    <source>
        <dbReference type="SAM" id="Phobius"/>
    </source>
</evidence>
<keyword evidence="1" id="KW-1133">Transmembrane helix</keyword>
<keyword evidence="1" id="KW-0472">Membrane</keyword>
<protein>
    <submittedName>
        <fullName evidence="2">Uncharacterized protein</fullName>
    </submittedName>
</protein>
<evidence type="ECO:0000313" key="2">
    <source>
        <dbReference type="EMBL" id="CDL87432.1"/>
    </source>
</evidence>